<evidence type="ECO:0000256" key="5">
    <source>
        <dbReference type="ARBA" id="ARBA00022801"/>
    </source>
</evidence>
<name>A0A2A5RK59_9LACT</name>
<dbReference type="InterPro" id="IPR029052">
    <property type="entry name" value="Metallo-depent_PP-like"/>
</dbReference>
<proteinExistence type="inferred from homology"/>
<keyword evidence="7" id="KW-0233">DNA recombination</keyword>
<comment type="function">
    <text evidence="7">SbcCD cleaves DNA hairpin structures. These structures can inhibit DNA replication and are intermediates in certain DNA recombination reactions. The complex acts as a 3'-&gt;5' double strand exonuclease that can open hairpins. It also has a 5' single-strand endonuclease activity.</text>
</comment>
<evidence type="ECO:0000259" key="9">
    <source>
        <dbReference type="Pfam" id="PF12320"/>
    </source>
</evidence>
<dbReference type="GO" id="GO:0006310">
    <property type="term" value="P:DNA recombination"/>
    <property type="evidence" value="ECO:0007669"/>
    <property type="project" value="UniProtKB-KW"/>
</dbReference>
<evidence type="ECO:0000313" key="11">
    <source>
        <dbReference type="Proteomes" id="UP000218181"/>
    </source>
</evidence>
<evidence type="ECO:0000256" key="6">
    <source>
        <dbReference type="ARBA" id="ARBA00022839"/>
    </source>
</evidence>
<dbReference type="CDD" id="cd00840">
    <property type="entry name" value="MPP_Mre11_N"/>
    <property type="match status" value="1"/>
</dbReference>
<dbReference type="AlphaFoldDB" id="A0A2A5RK59"/>
<dbReference type="Pfam" id="PF00149">
    <property type="entry name" value="Metallophos"/>
    <property type="match status" value="1"/>
</dbReference>
<dbReference type="NCBIfam" id="TIGR00619">
    <property type="entry name" value="sbcd"/>
    <property type="match status" value="1"/>
</dbReference>
<evidence type="ECO:0000256" key="2">
    <source>
        <dbReference type="ARBA" id="ARBA00011322"/>
    </source>
</evidence>
<evidence type="ECO:0000259" key="8">
    <source>
        <dbReference type="Pfam" id="PF00149"/>
    </source>
</evidence>
<dbReference type="InterPro" id="IPR004843">
    <property type="entry name" value="Calcineurin-like_PHP"/>
</dbReference>
<comment type="caution">
    <text evidence="10">The sequence shown here is derived from an EMBL/GenBank/DDBJ whole genome shotgun (WGS) entry which is preliminary data.</text>
</comment>
<comment type="similarity">
    <text evidence="1 7">Belongs to the SbcD family.</text>
</comment>
<protein>
    <recommendedName>
        <fullName evidence="3 7">Nuclease SbcCD subunit D</fullName>
    </recommendedName>
</protein>
<dbReference type="SUPFAM" id="SSF56300">
    <property type="entry name" value="Metallo-dependent phosphatases"/>
    <property type="match status" value="1"/>
</dbReference>
<dbReference type="PANTHER" id="PTHR30337:SF0">
    <property type="entry name" value="NUCLEASE SBCCD SUBUNIT D"/>
    <property type="match status" value="1"/>
</dbReference>
<dbReference type="PANTHER" id="PTHR30337">
    <property type="entry name" value="COMPONENT OF ATP-DEPENDENT DSDNA EXONUCLEASE"/>
    <property type="match status" value="1"/>
</dbReference>
<keyword evidence="11" id="KW-1185">Reference proteome</keyword>
<keyword evidence="6 7" id="KW-0269">Exonuclease</keyword>
<dbReference type="Gene3D" id="3.60.21.10">
    <property type="match status" value="1"/>
</dbReference>
<keyword evidence="4 7" id="KW-0540">Nuclease</keyword>
<reference evidence="10 11" key="1">
    <citation type="submission" date="2014-12" db="EMBL/GenBank/DDBJ databases">
        <title>Draft genome sequences of 10 type strains of Lactococcus.</title>
        <authorList>
            <person name="Sun Z."/>
            <person name="Zhong Z."/>
            <person name="Liu W."/>
            <person name="Zhang W."/>
            <person name="Zhang H."/>
        </authorList>
    </citation>
    <scope>NUCLEOTIDE SEQUENCE [LARGE SCALE GENOMIC DNA]</scope>
    <source>
        <strain evidence="10 11">JCM 16395</strain>
    </source>
</reference>
<keyword evidence="5 7" id="KW-0378">Hydrolase</keyword>
<evidence type="ECO:0000256" key="7">
    <source>
        <dbReference type="RuleBase" id="RU363069"/>
    </source>
</evidence>
<feature type="domain" description="Calcineurin-like phosphoesterase" evidence="8">
    <location>
        <begin position="1"/>
        <end position="225"/>
    </location>
</feature>
<dbReference type="InterPro" id="IPR026843">
    <property type="entry name" value="SbcD_C"/>
</dbReference>
<accession>A0A2A5RK59</accession>
<evidence type="ECO:0000313" key="10">
    <source>
        <dbReference type="EMBL" id="PCR99530.1"/>
    </source>
</evidence>
<dbReference type="InterPro" id="IPR004593">
    <property type="entry name" value="SbcD"/>
</dbReference>
<keyword evidence="7" id="KW-0235">DNA replication</keyword>
<comment type="subunit">
    <text evidence="2 7">Heterodimer of SbcC and SbcD.</text>
</comment>
<sequence length="392" mass="44645">MKFLHTSDWHIGRTLNGFDLIEEQKYAVNQILALAQDEQVDGIIIAGDLYDRAIPSTTAVTTFNQMLKKINIESKIPIYMIAGNHDGARRLNFGREWLGFNDIYLNTLLDEAFQPIETDEVQLFLLPFFDPADARIYFSNLGMNDERVKAIKTISDAMVLVLEELKKQFDPTKQQILVTHFAISAHQELPVELTSETASRVGGLATMSSQLFEGFDYVALGHIHTNLASPSEKVQYSGSPVKFNTKEANSNKGVYIIELEDGHVSSKFVSLKQQRDLVVLKETWDVLINPDFYNALPLHTAWFAITIKKFERLVHRGENLRAQLQKIYGTIVELDFEDLAREKQMKSMANIENLSEELIIERFYERVTGKHMSTGQEAIVEETLIQLKGEKN</sequence>
<dbReference type="InterPro" id="IPR041796">
    <property type="entry name" value="Mre11_N"/>
</dbReference>
<feature type="domain" description="Nuclease SbcCD subunit D C-terminal" evidence="9">
    <location>
        <begin position="274"/>
        <end position="367"/>
    </location>
</feature>
<gene>
    <name evidence="7" type="primary">sbcD</name>
    <name evidence="10" type="ORF">RT41_GL001906</name>
</gene>
<dbReference type="GO" id="GO:0006260">
    <property type="term" value="P:DNA replication"/>
    <property type="evidence" value="ECO:0007669"/>
    <property type="project" value="UniProtKB-KW"/>
</dbReference>
<evidence type="ECO:0000256" key="3">
    <source>
        <dbReference type="ARBA" id="ARBA00013365"/>
    </source>
</evidence>
<evidence type="ECO:0000256" key="4">
    <source>
        <dbReference type="ARBA" id="ARBA00022722"/>
    </source>
</evidence>
<dbReference type="GO" id="GO:0004519">
    <property type="term" value="F:endonuclease activity"/>
    <property type="evidence" value="ECO:0007669"/>
    <property type="project" value="UniProtKB-KW"/>
</dbReference>
<organism evidence="10 11">
    <name type="scientific">Lactococcus fujiensis JCM 16395</name>
    <dbReference type="NCBI Taxonomy" id="1291764"/>
    <lineage>
        <taxon>Bacteria</taxon>
        <taxon>Bacillati</taxon>
        <taxon>Bacillota</taxon>
        <taxon>Bacilli</taxon>
        <taxon>Lactobacillales</taxon>
        <taxon>Streptococcaceae</taxon>
        <taxon>Lactococcus</taxon>
    </lineage>
</organism>
<dbReference type="GO" id="GO:0008408">
    <property type="term" value="F:3'-5' exonuclease activity"/>
    <property type="evidence" value="ECO:0007669"/>
    <property type="project" value="InterPro"/>
</dbReference>
<dbReference type="STRING" id="1291764.GCA_001311235_01682"/>
<keyword evidence="7" id="KW-0255">Endonuclease</keyword>
<dbReference type="OrthoDB" id="9773856at2"/>
<dbReference type="InterPro" id="IPR050535">
    <property type="entry name" value="DNA_Repair-Maintenance_Comp"/>
</dbReference>
<dbReference type="EMBL" id="JXJU01000008">
    <property type="protein sequence ID" value="PCR99530.1"/>
    <property type="molecule type" value="Genomic_DNA"/>
</dbReference>
<dbReference type="Pfam" id="PF12320">
    <property type="entry name" value="SbcD_C"/>
    <property type="match status" value="1"/>
</dbReference>
<dbReference type="Proteomes" id="UP000218181">
    <property type="component" value="Unassembled WGS sequence"/>
</dbReference>
<dbReference type="RefSeq" id="WP_096818531.1">
    <property type="nucleotide sequence ID" value="NZ_JXJU01000008.1"/>
</dbReference>
<evidence type="ECO:0000256" key="1">
    <source>
        <dbReference type="ARBA" id="ARBA00010555"/>
    </source>
</evidence>